<feature type="region of interest" description="Disordered" evidence="9">
    <location>
        <begin position="1"/>
        <end position="24"/>
    </location>
</feature>
<dbReference type="GO" id="GO:0005730">
    <property type="term" value="C:nucleolus"/>
    <property type="evidence" value="ECO:0007669"/>
    <property type="project" value="TreeGrafter"/>
</dbReference>
<dbReference type="GO" id="GO:0080084">
    <property type="term" value="F:5S rDNA binding"/>
    <property type="evidence" value="ECO:0007669"/>
    <property type="project" value="TreeGrafter"/>
</dbReference>
<name>A0A427B9C4_ENSVE</name>
<organism evidence="11 12">
    <name type="scientific">Ensete ventricosum</name>
    <name type="common">Abyssinian banana</name>
    <name type="synonym">Musa ensete</name>
    <dbReference type="NCBI Taxonomy" id="4639"/>
    <lineage>
        <taxon>Eukaryota</taxon>
        <taxon>Viridiplantae</taxon>
        <taxon>Streptophyta</taxon>
        <taxon>Embryophyta</taxon>
        <taxon>Tracheophyta</taxon>
        <taxon>Spermatophyta</taxon>
        <taxon>Magnoliopsida</taxon>
        <taxon>Liliopsida</taxon>
        <taxon>Zingiberales</taxon>
        <taxon>Musaceae</taxon>
        <taxon>Ensete</taxon>
    </lineage>
</organism>
<evidence type="ECO:0000256" key="3">
    <source>
        <dbReference type="ARBA" id="ARBA00022771"/>
    </source>
</evidence>
<reference evidence="11 12" key="1">
    <citation type="journal article" date="2014" name="Agronomy (Basel)">
        <title>A Draft Genome Sequence for Ensete ventricosum, the Drought-Tolerant Tree Against Hunger.</title>
        <authorList>
            <person name="Harrison J."/>
            <person name="Moore K.A."/>
            <person name="Paszkiewicz K."/>
            <person name="Jones T."/>
            <person name="Grant M."/>
            <person name="Ambacheew D."/>
            <person name="Muzemil S."/>
            <person name="Studholme D.J."/>
        </authorList>
    </citation>
    <scope>NUCLEOTIDE SEQUENCE [LARGE SCALE GENOMIC DNA]</scope>
</reference>
<evidence type="ECO:0000256" key="7">
    <source>
        <dbReference type="ARBA" id="ARBA00023242"/>
    </source>
</evidence>
<dbReference type="PANTHER" id="PTHR46179">
    <property type="entry name" value="ZINC FINGER PROTEIN"/>
    <property type="match status" value="1"/>
</dbReference>
<keyword evidence="4" id="KW-0862">Zinc</keyword>
<dbReference type="AlphaFoldDB" id="A0A427B9C4"/>
<evidence type="ECO:0000256" key="5">
    <source>
        <dbReference type="ARBA" id="ARBA00023015"/>
    </source>
</evidence>
<feature type="compositionally biased region" description="Polar residues" evidence="9">
    <location>
        <begin position="1"/>
        <end position="12"/>
    </location>
</feature>
<protein>
    <recommendedName>
        <fullName evidence="10">C2H2-type domain-containing protein</fullName>
    </recommendedName>
</protein>
<feature type="domain" description="C2H2-type" evidence="10">
    <location>
        <begin position="88"/>
        <end position="114"/>
    </location>
</feature>
<evidence type="ECO:0000313" key="11">
    <source>
        <dbReference type="EMBL" id="RRT85120.1"/>
    </source>
</evidence>
<gene>
    <name evidence="11" type="ORF">B296_00004620</name>
</gene>
<comment type="caution">
    <text evidence="11">The sequence shown here is derived from an EMBL/GenBank/DDBJ whole genome shotgun (WGS) entry which is preliminary data.</text>
</comment>
<evidence type="ECO:0000256" key="8">
    <source>
        <dbReference type="PROSITE-ProRule" id="PRU00042"/>
    </source>
</evidence>
<dbReference type="SMART" id="SM00355">
    <property type="entry name" value="ZnF_C2H2"/>
    <property type="match status" value="3"/>
</dbReference>
<evidence type="ECO:0000259" key="10">
    <source>
        <dbReference type="PROSITE" id="PS50157"/>
    </source>
</evidence>
<evidence type="ECO:0000256" key="9">
    <source>
        <dbReference type="SAM" id="MobiDB-lite"/>
    </source>
</evidence>
<keyword evidence="6" id="KW-0804">Transcription</keyword>
<sequence>MVSAGSCSSGDEMTNDTEGADVMKKPPKRDIRRYYCQYCGICRSKKNLIRSHMLVNHKVCDCKLCCDWFQASNLRQHIKAIHEKLRPFTCQFSGCGKKFPYKHVRDKHEKSCVHDHVQVSRFACGTKVLFAQLPSMFMISDMFLDSLLQGDFMETDEQLRSRPRGGRKRKCVSVETLQRKRVVPLSQASVLDDGVDYLMWLLNEQ</sequence>
<dbReference type="GO" id="GO:0006357">
    <property type="term" value="P:regulation of transcription by RNA polymerase II"/>
    <property type="evidence" value="ECO:0007669"/>
    <property type="project" value="TreeGrafter"/>
</dbReference>
<dbReference type="PROSITE" id="PS50157">
    <property type="entry name" value="ZINC_FINGER_C2H2_2"/>
    <property type="match status" value="1"/>
</dbReference>
<comment type="subcellular location">
    <subcellularLocation>
        <location evidence="1">Nucleus</location>
    </subcellularLocation>
</comment>
<dbReference type="InterPro" id="IPR036236">
    <property type="entry name" value="Znf_C2H2_sf"/>
</dbReference>
<dbReference type="PANTHER" id="PTHR46179:SF13">
    <property type="entry name" value="C2H2-TYPE DOMAIN-CONTAINING PROTEIN"/>
    <property type="match status" value="1"/>
</dbReference>
<dbReference type="PROSITE" id="PS00028">
    <property type="entry name" value="ZINC_FINGER_C2H2_1"/>
    <property type="match status" value="1"/>
</dbReference>
<dbReference type="Proteomes" id="UP000287651">
    <property type="component" value="Unassembled WGS sequence"/>
</dbReference>
<keyword evidence="3 8" id="KW-0863">Zinc-finger</keyword>
<evidence type="ECO:0000256" key="6">
    <source>
        <dbReference type="ARBA" id="ARBA00023163"/>
    </source>
</evidence>
<proteinExistence type="predicted"/>
<evidence type="ECO:0000256" key="4">
    <source>
        <dbReference type="ARBA" id="ARBA00022833"/>
    </source>
</evidence>
<keyword evidence="2" id="KW-0479">Metal-binding</keyword>
<dbReference type="GO" id="GO:0008270">
    <property type="term" value="F:zinc ion binding"/>
    <property type="evidence" value="ECO:0007669"/>
    <property type="project" value="UniProtKB-KW"/>
</dbReference>
<keyword evidence="5" id="KW-0805">Transcription regulation</keyword>
<dbReference type="InterPro" id="IPR013087">
    <property type="entry name" value="Znf_C2H2_type"/>
</dbReference>
<evidence type="ECO:0000256" key="2">
    <source>
        <dbReference type="ARBA" id="ARBA00022723"/>
    </source>
</evidence>
<dbReference type="SUPFAM" id="SSF57667">
    <property type="entry name" value="beta-beta-alpha zinc fingers"/>
    <property type="match status" value="1"/>
</dbReference>
<dbReference type="InterPro" id="IPR051061">
    <property type="entry name" value="Zinc_finger_trans_reg"/>
</dbReference>
<keyword evidence="7" id="KW-0539">Nucleus</keyword>
<dbReference type="Gene3D" id="3.30.160.60">
    <property type="entry name" value="Classic Zinc Finger"/>
    <property type="match status" value="1"/>
</dbReference>
<dbReference type="GO" id="GO:0003700">
    <property type="term" value="F:DNA-binding transcription factor activity"/>
    <property type="evidence" value="ECO:0007669"/>
    <property type="project" value="TreeGrafter"/>
</dbReference>
<accession>A0A427B9C4</accession>
<evidence type="ECO:0000256" key="1">
    <source>
        <dbReference type="ARBA" id="ARBA00004123"/>
    </source>
</evidence>
<evidence type="ECO:0000313" key="12">
    <source>
        <dbReference type="Proteomes" id="UP000287651"/>
    </source>
</evidence>
<dbReference type="EMBL" id="AMZH03000175">
    <property type="protein sequence ID" value="RRT85120.1"/>
    <property type="molecule type" value="Genomic_DNA"/>
</dbReference>